<sequence length="165" mass="18688">MLVHRPFKHPMTRNISTNAALDSSSTSADAPSSSDRENWGRLMYAAMMIFAPWCRLAFENVHGVNMEDLNPGVVVYQQEAEAISSRVMDVSHTIEAENCVQHHFARLSGHHRLWIRQEDEGTNCSRTFCRLIVYCFKELGSAGMAAKKLGTTFEVNQISQCMYKE</sequence>
<dbReference type="EMBL" id="JAUEPT010000004">
    <property type="protein sequence ID" value="KAK0452374.1"/>
    <property type="molecule type" value="Genomic_DNA"/>
</dbReference>
<evidence type="ECO:0000313" key="3">
    <source>
        <dbReference type="Proteomes" id="UP001175226"/>
    </source>
</evidence>
<comment type="caution">
    <text evidence="2">The sequence shown here is derived from an EMBL/GenBank/DDBJ whole genome shotgun (WGS) entry which is preliminary data.</text>
</comment>
<feature type="compositionally biased region" description="Low complexity" evidence="1">
    <location>
        <begin position="16"/>
        <end position="33"/>
    </location>
</feature>
<evidence type="ECO:0000313" key="2">
    <source>
        <dbReference type="EMBL" id="KAK0452374.1"/>
    </source>
</evidence>
<reference evidence="2" key="1">
    <citation type="submission" date="2023-06" db="EMBL/GenBank/DDBJ databases">
        <authorList>
            <consortium name="Lawrence Berkeley National Laboratory"/>
            <person name="Ahrendt S."/>
            <person name="Sahu N."/>
            <person name="Indic B."/>
            <person name="Wong-Bajracharya J."/>
            <person name="Merenyi Z."/>
            <person name="Ke H.-M."/>
            <person name="Monk M."/>
            <person name="Kocsube S."/>
            <person name="Drula E."/>
            <person name="Lipzen A."/>
            <person name="Balint B."/>
            <person name="Henrissat B."/>
            <person name="Andreopoulos B."/>
            <person name="Martin F.M."/>
            <person name="Harder C.B."/>
            <person name="Rigling D."/>
            <person name="Ford K.L."/>
            <person name="Foster G.D."/>
            <person name="Pangilinan J."/>
            <person name="Papanicolaou A."/>
            <person name="Barry K."/>
            <person name="LaButti K."/>
            <person name="Viragh M."/>
            <person name="Koriabine M."/>
            <person name="Yan M."/>
            <person name="Riley R."/>
            <person name="Champramary S."/>
            <person name="Plett K.L."/>
            <person name="Tsai I.J."/>
            <person name="Slot J."/>
            <person name="Sipos G."/>
            <person name="Plett J."/>
            <person name="Nagy L.G."/>
            <person name="Grigoriev I.V."/>
        </authorList>
    </citation>
    <scope>NUCLEOTIDE SEQUENCE</scope>
    <source>
        <strain evidence="2">FPL87.14</strain>
    </source>
</reference>
<dbReference type="AlphaFoldDB" id="A0AA39N008"/>
<name>A0AA39N008_9AGAR</name>
<evidence type="ECO:0000256" key="1">
    <source>
        <dbReference type="SAM" id="MobiDB-lite"/>
    </source>
</evidence>
<gene>
    <name evidence="2" type="ORF">EV421DRAFT_1768621</name>
</gene>
<accession>A0AA39N008</accession>
<feature type="compositionally biased region" description="Basic residues" evidence="1">
    <location>
        <begin position="1"/>
        <end position="11"/>
    </location>
</feature>
<organism evidence="2 3">
    <name type="scientific">Armillaria borealis</name>
    <dbReference type="NCBI Taxonomy" id="47425"/>
    <lineage>
        <taxon>Eukaryota</taxon>
        <taxon>Fungi</taxon>
        <taxon>Dikarya</taxon>
        <taxon>Basidiomycota</taxon>
        <taxon>Agaricomycotina</taxon>
        <taxon>Agaricomycetes</taxon>
        <taxon>Agaricomycetidae</taxon>
        <taxon>Agaricales</taxon>
        <taxon>Marasmiineae</taxon>
        <taxon>Physalacriaceae</taxon>
        <taxon>Armillaria</taxon>
    </lineage>
</organism>
<feature type="region of interest" description="Disordered" evidence="1">
    <location>
        <begin position="1"/>
        <end position="35"/>
    </location>
</feature>
<proteinExistence type="predicted"/>
<dbReference type="Proteomes" id="UP001175226">
    <property type="component" value="Unassembled WGS sequence"/>
</dbReference>
<protein>
    <submittedName>
        <fullName evidence="2">Uncharacterized protein</fullName>
    </submittedName>
</protein>
<keyword evidence="3" id="KW-1185">Reference proteome</keyword>